<reference evidence="1" key="1">
    <citation type="submission" date="2022-07" db="EMBL/GenBank/DDBJ databases">
        <title>Genome Sequence of Lecanicillium saksenae.</title>
        <authorList>
            <person name="Buettner E."/>
        </authorList>
    </citation>
    <scope>NUCLEOTIDE SEQUENCE</scope>
    <source>
        <strain evidence="1">VT-O1</strain>
    </source>
</reference>
<protein>
    <submittedName>
        <fullName evidence="1">Uncharacterized protein</fullName>
    </submittedName>
</protein>
<dbReference type="EMBL" id="JANAKD010000562">
    <property type="protein sequence ID" value="KAJ3492756.1"/>
    <property type="molecule type" value="Genomic_DNA"/>
</dbReference>
<evidence type="ECO:0000313" key="1">
    <source>
        <dbReference type="EMBL" id="KAJ3492756.1"/>
    </source>
</evidence>
<name>A0ACC1QWF6_9HYPO</name>
<keyword evidence="2" id="KW-1185">Reference proteome</keyword>
<accession>A0ACC1QWF6</accession>
<proteinExistence type="predicted"/>
<gene>
    <name evidence="1" type="ORF">NLG97_g5169</name>
</gene>
<organism evidence="1 2">
    <name type="scientific">Lecanicillium saksenae</name>
    <dbReference type="NCBI Taxonomy" id="468837"/>
    <lineage>
        <taxon>Eukaryota</taxon>
        <taxon>Fungi</taxon>
        <taxon>Dikarya</taxon>
        <taxon>Ascomycota</taxon>
        <taxon>Pezizomycotina</taxon>
        <taxon>Sordariomycetes</taxon>
        <taxon>Hypocreomycetidae</taxon>
        <taxon>Hypocreales</taxon>
        <taxon>Cordycipitaceae</taxon>
        <taxon>Lecanicillium</taxon>
    </lineage>
</organism>
<comment type="caution">
    <text evidence="1">The sequence shown here is derived from an EMBL/GenBank/DDBJ whole genome shotgun (WGS) entry which is preliminary data.</text>
</comment>
<evidence type="ECO:0000313" key="2">
    <source>
        <dbReference type="Proteomes" id="UP001148737"/>
    </source>
</evidence>
<sequence>MNVTFGKSDSSAAAPRQIRFVHNQGQPPSKRRRINAACRTTIPGVRHLDSRASLALCREKSYVTRTTQKFDPAIPPPFQDGKRSRCHNITFSPNPSPPSRQNSPLTLDAVHRRPNPLRHLLHRPLRIYNPQILAVLLQPEEVAMVAAHMADLEAAKNVGLRTIYVERPKEEEWSKERLEEAKSWVDLWIKEDEGGFIRLAQRLEQLRQ</sequence>
<dbReference type="Proteomes" id="UP001148737">
    <property type="component" value="Unassembled WGS sequence"/>
</dbReference>